<evidence type="ECO:0000256" key="4">
    <source>
        <dbReference type="ARBA" id="ARBA00022679"/>
    </source>
</evidence>
<keyword evidence="3" id="KW-0597">Phosphoprotein</keyword>
<dbReference type="Pfam" id="PF13426">
    <property type="entry name" value="PAS_9"/>
    <property type="match status" value="2"/>
</dbReference>
<dbReference type="PROSITE" id="PS50113">
    <property type="entry name" value="PAC"/>
    <property type="match status" value="2"/>
</dbReference>
<dbReference type="InterPro" id="IPR036890">
    <property type="entry name" value="HATPase_C_sf"/>
</dbReference>
<evidence type="ECO:0000259" key="8">
    <source>
        <dbReference type="PROSITE" id="PS50113"/>
    </source>
</evidence>
<dbReference type="CDD" id="cd00082">
    <property type="entry name" value="HisKA"/>
    <property type="match status" value="1"/>
</dbReference>
<dbReference type="AlphaFoldDB" id="A0A317EUR0"/>
<sequence length="556" mass="62634">MSFNQKMNKTTGIGFDPLFDNASMGIIVANDSGHIVITNPFLEKQFGYGPQELSGKPIEDLIPSRFTDRHQHHVEGYIKQPRPRPMGLGLDLFGLRKDGTEFPVEVSLSSYQTDQGKFVIGFISDISARKKAELELKVLNEQLEAKVLSRTRSLTSTVKQLAELITETELKDVELNRANTFLRSIWGHAEVILYVTDSGGTIKMFNPAAERELGYVAEEIIDRLSPSVFHSAQTLKQSADELTKSLQLPVAADFEALKIKTELGLANEREIEYLRKDGSRFPASLTITAMHTATGDIEGYLGIAMNISKRKKAEEEILQSLKKEREMSEFKSRFVSMASHEFRTPLSTILSSAYLISKYTTENQQQKRESHVNRIASTVQSLTDILNDFLSLEKIEENKAEPHYSTFELADYIKNVITEIETLKKKGHLIRFSHQGETRVYLDQVMLKHIIINLLSNAIKFSPEDSHIDICSLVDQNQITIKISDKGLGIPERDMHHLFERFFRGSNANNIPGTGLGLHIVSRYVDLMGGKISCKSELGSGTEFTIEFVKTKQTEL</sequence>
<dbReference type="CDD" id="cd00075">
    <property type="entry name" value="HATPase"/>
    <property type="match status" value="1"/>
</dbReference>
<dbReference type="Gene3D" id="1.10.287.130">
    <property type="match status" value="1"/>
</dbReference>
<dbReference type="InterPro" id="IPR036097">
    <property type="entry name" value="HisK_dim/P_sf"/>
</dbReference>
<dbReference type="EMBL" id="QGNY01000007">
    <property type="protein sequence ID" value="PWS30454.1"/>
    <property type="molecule type" value="Genomic_DNA"/>
</dbReference>
<reference evidence="10" key="1">
    <citation type="submission" date="2018-05" db="EMBL/GenBank/DDBJ databases">
        <title>Pedobacter paludis sp. nov., isolated from wetland soil.</title>
        <authorList>
            <person name="Zhang Y."/>
        </authorList>
    </citation>
    <scope>NUCLEOTIDE SEQUENCE [LARGE SCALE GENOMIC DNA]</scope>
    <source>
        <strain evidence="10">R-8</strain>
    </source>
</reference>
<dbReference type="Pfam" id="PF00512">
    <property type="entry name" value="HisKA"/>
    <property type="match status" value="1"/>
</dbReference>
<evidence type="ECO:0000313" key="9">
    <source>
        <dbReference type="EMBL" id="PWS30454.1"/>
    </source>
</evidence>
<dbReference type="SUPFAM" id="SSF55785">
    <property type="entry name" value="PYP-like sensor domain (PAS domain)"/>
    <property type="match status" value="2"/>
</dbReference>
<keyword evidence="10" id="KW-1185">Reference proteome</keyword>
<dbReference type="InterPro" id="IPR035965">
    <property type="entry name" value="PAS-like_dom_sf"/>
</dbReference>
<protein>
    <recommendedName>
        <fullName evidence="2">histidine kinase</fullName>
        <ecNumber evidence="2">2.7.13.3</ecNumber>
    </recommendedName>
</protein>
<evidence type="ECO:0000256" key="1">
    <source>
        <dbReference type="ARBA" id="ARBA00000085"/>
    </source>
</evidence>
<evidence type="ECO:0000313" key="10">
    <source>
        <dbReference type="Proteomes" id="UP000245391"/>
    </source>
</evidence>
<feature type="domain" description="PAC" evidence="8">
    <location>
        <begin position="88"/>
        <end position="138"/>
    </location>
</feature>
<dbReference type="SMART" id="SM00086">
    <property type="entry name" value="PAC"/>
    <property type="match status" value="2"/>
</dbReference>
<evidence type="ECO:0000259" key="7">
    <source>
        <dbReference type="PROSITE" id="PS50112"/>
    </source>
</evidence>
<feature type="domain" description="PAC" evidence="8">
    <location>
        <begin position="267"/>
        <end position="319"/>
    </location>
</feature>
<dbReference type="SUPFAM" id="SSF55874">
    <property type="entry name" value="ATPase domain of HSP90 chaperone/DNA topoisomerase II/histidine kinase"/>
    <property type="match status" value="1"/>
</dbReference>
<dbReference type="Pfam" id="PF02518">
    <property type="entry name" value="HATPase_c"/>
    <property type="match status" value="1"/>
</dbReference>
<dbReference type="GO" id="GO:0000155">
    <property type="term" value="F:phosphorelay sensor kinase activity"/>
    <property type="evidence" value="ECO:0007669"/>
    <property type="project" value="InterPro"/>
</dbReference>
<dbReference type="SMART" id="SM00091">
    <property type="entry name" value="PAS"/>
    <property type="match status" value="2"/>
</dbReference>
<evidence type="ECO:0000256" key="2">
    <source>
        <dbReference type="ARBA" id="ARBA00012438"/>
    </source>
</evidence>
<feature type="domain" description="PAS" evidence="7">
    <location>
        <begin position="178"/>
        <end position="223"/>
    </location>
</feature>
<evidence type="ECO:0000256" key="5">
    <source>
        <dbReference type="ARBA" id="ARBA00022777"/>
    </source>
</evidence>
<dbReference type="PANTHER" id="PTHR43047">
    <property type="entry name" value="TWO-COMPONENT HISTIDINE PROTEIN KINASE"/>
    <property type="match status" value="1"/>
</dbReference>
<dbReference type="InterPro" id="IPR003661">
    <property type="entry name" value="HisK_dim/P_dom"/>
</dbReference>
<dbReference type="SUPFAM" id="SSF47384">
    <property type="entry name" value="Homodimeric domain of signal transducing histidine kinase"/>
    <property type="match status" value="1"/>
</dbReference>
<dbReference type="InterPro" id="IPR005467">
    <property type="entry name" value="His_kinase_dom"/>
</dbReference>
<gene>
    <name evidence="9" type="ORF">DF947_18715</name>
</gene>
<dbReference type="InterPro" id="IPR003594">
    <property type="entry name" value="HATPase_dom"/>
</dbReference>
<dbReference type="Gene3D" id="3.30.450.20">
    <property type="entry name" value="PAS domain"/>
    <property type="match status" value="2"/>
</dbReference>
<evidence type="ECO:0000256" key="3">
    <source>
        <dbReference type="ARBA" id="ARBA00022553"/>
    </source>
</evidence>
<dbReference type="CDD" id="cd00130">
    <property type="entry name" value="PAS"/>
    <property type="match status" value="2"/>
</dbReference>
<dbReference type="PROSITE" id="PS50109">
    <property type="entry name" value="HIS_KIN"/>
    <property type="match status" value="1"/>
</dbReference>
<dbReference type="Proteomes" id="UP000245391">
    <property type="component" value="Unassembled WGS sequence"/>
</dbReference>
<dbReference type="Gene3D" id="3.30.565.10">
    <property type="entry name" value="Histidine kinase-like ATPase, C-terminal domain"/>
    <property type="match status" value="1"/>
</dbReference>
<dbReference type="PANTHER" id="PTHR43047:SF72">
    <property type="entry name" value="OSMOSENSING HISTIDINE PROTEIN KINASE SLN1"/>
    <property type="match status" value="1"/>
</dbReference>
<name>A0A317EUR0_9SPHI</name>
<keyword evidence="5" id="KW-0418">Kinase</keyword>
<evidence type="ECO:0000259" key="6">
    <source>
        <dbReference type="PROSITE" id="PS50109"/>
    </source>
</evidence>
<dbReference type="InterPro" id="IPR004358">
    <property type="entry name" value="Sig_transdc_His_kin-like_C"/>
</dbReference>
<dbReference type="InterPro" id="IPR000700">
    <property type="entry name" value="PAS-assoc_C"/>
</dbReference>
<feature type="domain" description="PAS" evidence="7">
    <location>
        <begin position="18"/>
        <end position="62"/>
    </location>
</feature>
<dbReference type="EC" id="2.7.13.3" evidence="2"/>
<comment type="catalytic activity">
    <reaction evidence="1">
        <text>ATP + protein L-histidine = ADP + protein N-phospho-L-histidine.</text>
        <dbReference type="EC" id="2.7.13.3"/>
    </reaction>
</comment>
<dbReference type="SMART" id="SM00388">
    <property type="entry name" value="HisKA"/>
    <property type="match status" value="1"/>
</dbReference>
<dbReference type="GO" id="GO:0009927">
    <property type="term" value="F:histidine phosphotransfer kinase activity"/>
    <property type="evidence" value="ECO:0007669"/>
    <property type="project" value="TreeGrafter"/>
</dbReference>
<dbReference type="FunFam" id="3.30.565.10:FF:000006">
    <property type="entry name" value="Sensor histidine kinase WalK"/>
    <property type="match status" value="1"/>
</dbReference>
<feature type="domain" description="Histidine kinase" evidence="6">
    <location>
        <begin position="337"/>
        <end position="552"/>
    </location>
</feature>
<proteinExistence type="predicted"/>
<keyword evidence="4" id="KW-0808">Transferase</keyword>
<comment type="caution">
    <text evidence="9">The sequence shown here is derived from an EMBL/GenBank/DDBJ whole genome shotgun (WGS) entry which is preliminary data.</text>
</comment>
<dbReference type="InterPro" id="IPR000014">
    <property type="entry name" value="PAS"/>
</dbReference>
<organism evidence="9 10">
    <name type="scientific">Pedobacter paludis</name>
    <dbReference type="NCBI Taxonomy" id="2203212"/>
    <lineage>
        <taxon>Bacteria</taxon>
        <taxon>Pseudomonadati</taxon>
        <taxon>Bacteroidota</taxon>
        <taxon>Sphingobacteriia</taxon>
        <taxon>Sphingobacteriales</taxon>
        <taxon>Sphingobacteriaceae</taxon>
        <taxon>Pedobacter</taxon>
    </lineage>
</organism>
<dbReference type="SMART" id="SM00387">
    <property type="entry name" value="HATPase_c"/>
    <property type="match status" value="1"/>
</dbReference>
<dbReference type="NCBIfam" id="TIGR00229">
    <property type="entry name" value="sensory_box"/>
    <property type="match status" value="2"/>
</dbReference>
<dbReference type="InterPro" id="IPR001610">
    <property type="entry name" value="PAC"/>
</dbReference>
<dbReference type="PROSITE" id="PS50112">
    <property type="entry name" value="PAS"/>
    <property type="match status" value="2"/>
</dbReference>
<dbReference type="GO" id="GO:0005886">
    <property type="term" value="C:plasma membrane"/>
    <property type="evidence" value="ECO:0007669"/>
    <property type="project" value="TreeGrafter"/>
</dbReference>
<dbReference type="PRINTS" id="PR00344">
    <property type="entry name" value="BCTRLSENSOR"/>
</dbReference>
<accession>A0A317EUR0</accession>